<dbReference type="InterPro" id="IPR023631">
    <property type="entry name" value="Amidase_dom"/>
</dbReference>
<comment type="caution">
    <text evidence="3">The sequence shown here is derived from an EMBL/GenBank/DDBJ whole genome shotgun (WGS) entry which is preliminary data.</text>
</comment>
<feature type="compositionally biased region" description="Polar residues" evidence="1">
    <location>
        <begin position="461"/>
        <end position="477"/>
    </location>
</feature>
<gene>
    <name evidence="3" type="ORF">E2C06_32775</name>
</gene>
<name>A0A4R5Q699_9PROT</name>
<dbReference type="InterPro" id="IPR036928">
    <property type="entry name" value="AS_sf"/>
</dbReference>
<feature type="region of interest" description="Disordered" evidence="1">
    <location>
        <begin position="454"/>
        <end position="483"/>
    </location>
</feature>
<dbReference type="InterPro" id="IPR000120">
    <property type="entry name" value="Amidase"/>
</dbReference>
<feature type="domain" description="Amidase" evidence="2">
    <location>
        <begin position="24"/>
        <end position="443"/>
    </location>
</feature>
<dbReference type="PANTHER" id="PTHR11895:SF176">
    <property type="entry name" value="AMIDASE AMID-RELATED"/>
    <property type="match status" value="1"/>
</dbReference>
<dbReference type="Gene3D" id="3.90.1300.10">
    <property type="entry name" value="Amidase signature (AS) domain"/>
    <property type="match status" value="1"/>
</dbReference>
<dbReference type="OrthoDB" id="9811471at2"/>
<proteinExistence type="predicted"/>
<accession>A0A4R5Q699</accession>
<dbReference type="SUPFAM" id="SSF75304">
    <property type="entry name" value="Amidase signature (AS) enzymes"/>
    <property type="match status" value="1"/>
</dbReference>
<keyword evidence="4" id="KW-1185">Reference proteome</keyword>
<organism evidence="3 4">
    <name type="scientific">Dankookia rubra</name>
    <dbReference type="NCBI Taxonomy" id="1442381"/>
    <lineage>
        <taxon>Bacteria</taxon>
        <taxon>Pseudomonadati</taxon>
        <taxon>Pseudomonadota</taxon>
        <taxon>Alphaproteobacteria</taxon>
        <taxon>Acetobacterales</taxon>
        <taxon>Roseomonadaceae</taxon>
        <taxon>Dankookia</taxon>
    </lineage>
</organism>
<dbReference type="GO" id="GO:0003824">
    <property type="term" value="F:catalytic activity"/>
    <property type="evidence" value="ECO:0007669"/>
    <property type="project" value="InterPro"/>
</dbReference>
<reference evidence="3 4" key="1">
    <citation type="journal article" date="2016" name="J. Microbiol.">
        <title>Dankookia rubra gen. nov., sp. nov., an alphaproteobacterium isolated from sediment of a shallow stream.</title>
        <authorList>
            <person name="Kim W.H."/>
            <person name="Kim D.H."/>
            <person name="Kang K."/>
            <person name="Ahn T.Y."/>
        </authorList>
    </citation>
    <scope>NUCLEOTIDE SEQUENCE [LARGE SCALE GENOMIC DNA]</scope>
    <source>
        <strain evidence="3 4">JCM30602</strain>
    </source>
</reference>
<evidence type="ECO:0000259" key="2">
    <source>
        <dbReference type="Pfam" id="PF01425"/>
    </source>
</evidence>
<sequence length="483" mass="51779">MMCPVPTIAEAAREIAARRVSPVELTRACLDRIARIDPGLHSFLLVTEERAVADARAAETRIMRDGPRGPLDGIPIAHKDLFDTAGIRTTGHSRLLADNVPARDATVVARLAEAGTVLLGKLAAHEFAMGGHSFDLPWPQPNNPWDLERTTAGSSSGTAAAVAAGLVLGGTGTETAGSINGPAALCGITGVKPTYGRVSRTGVLPLAFTLDHAGPMAWTAEDCAVLLQAMAGRDPSDPASSREPVPDFRADFERGVRGLRVGVVRHFFEADNPASEATRKGIEDALAWFAREGAEVHEVRLSPLEIYSACTFVILMAEAYAIHEPWLKMRRGEYGEIFRDRASLGGLIRARDYMQALRRRRELCLEMVGAMADLHLLVNASQAGEAPLSTGLSKWAFFERPALTTPAALTGFPSMSVCTGFGAGGLPIAMQLIARPFDEATLLRAAHAYEQAHSWRDQRPSMAQQQLGHAPRSSSTGGVRDQP</sequence>
<dbReference type="AlphaFoldDB" id="A0A4R5Q699"/>
<evidence type="ECO:0000256" key="1">
    <source>
        <dbReference type="SAM" id="MobiDB-lite"/>
    </source>
</evidence>
<protein>
    <submittedName>
        <fullName evidence="3">Amidase</fullName>
    </submittedName>
</protein>
<dbReference type="PANTHER" id="PTHR11895">
    <property type="entry name" value="TRANSAMIDASE"/>
    <property type="match status" value="1"/>
</dbReference>
<dbReference type="Pfam" id="PF01425">
    <property type="entry name" value="Amidase"/>
    <property type="match status" value="1"/>
</dbReference>
<dbReference type="EMBL" id="SMSJ01000124">
    <property type="protein sequence ID" value="TDH58402.1"/>
    <property type="molecule type" value="Genomic_DNA"/>
</dbReference>
<evidence type="ECO:0000313" key="4">
    <source>
        <dbReference type="Proteomes" id="UP000295096"/>
    </source>
</evidence>
<dbReference type="Proteomes" id="UP000295096">
    <property type="component" value="Unassembled WGS sequence"/>
</dbReference>
<evidence type="ECO:0000313" key="3">
    <source>
        <dbReference type="EMBL" id="TDH58402.1"/>
    </source>
</evidence>